<name>X1G748_9ZZZZ</name>
<dbReference type="EMBL" id="BARU01005737">
    <property type="protein sequence ID" value="GAH40650.1"/>
    <property type="molecule type" value="Genomic_DNA"/>
</dbReference>
<sequence>MSTYANVSIEGGEFSVKSDGQDKETIRACVRAYANEAKGKVKPDYLAKVVVDAITADACRNFYAPFGLGFVYRAPYHWKVSIGKRGGVKIVKERR</sequence>
<comment type="caution">
    <text evidence="1">The sequence shown here is derived from an EMBL/GenBank/DDBJ whole genome shotgun (WGS) entry which is preliminary data.</text>
</comment>
<organism evidence="1">
    <name type="scientific">marine sediment metagenome</name>
    <dbReference type="NCBI Taxonomy" id="412755"/>
    <lineage>
        <taxon>unclassified sequences</taxon>
        <taxon>metagenomes</taxon>
        <taxon>ecological metagenomes</taxon>
    </lineage>
</organism>
<reference evidence="1" key="1">
    <citation type="journal article" date="2014" name="Front. Microbiol.">
        <title>High frequency of phylogenetically diverse reductive dehalogenase-homologous genes in deep subseafloor sedimentary metagenomes.</title>
        <authorList>
            <person name="Kawai M."/>
            <person name="Futagami T."/>
            <person name="Toyoda A."/>
            <person name="Takaki Y."/>
            <person name="Nishi S."/>
            <person name="Hori S."/>
            <person name="Arai W."/>
            <person name="Tsubouchi T."/>
            <person name="Morono Y."/>
            <person name="Uchiyama I."/>
            <person name="Ito T."/>
            <person name="Fujiyama A."/>
            <person name="Inagaki F."/>
            <person name="Takami H."/>
        </authorList>
    </citation>
    <scope>NUCLEOTIDE SEQUENCE</scope>
    <source>
        <strain evidence="1">Expedition CK06-06</strain>
    </source>
</reference>
<dbReference type="AlphaFoldDB" id="X1G748"/>
<evidence type="ECO:0000313" key="1">
    <source>
        <dbReference type="EMBL" id="GAH40650.1"/>
    </source>
</evidence>
<accession>X1G748</accession>
<gene>
    <name evidence="1" type="ORF">S03H2_11224</name>
</gene>
<protein>
    <submittedName>
        <fullName evidence="1">Uncharacterized protein</fullName>
    </submittedName>
</protein>
<proteinExistence type="predicted"/>